<evidence type="ECO:0000313" key="2">
    <source>
        <dbReference type="EMBL" id="EOH97500.1"/>
    </source>
</evidence>
<dbReference type="InterPro" id="IPR050312">
    <property type="entry name" value="IolE/XylAMocC-like"/>
</dbReference>
<evidence type="ECO:0000259" key="1">
    <source>
        <dbReference type="Pfam" id="PF01261"/>
    </source>
</evidence>
<name>R2SQJ4_9ENTE</name>
<dbReference type="AlphaFoldDB" id="R2SQJ4"/>
<organism evidence="2 3">
    <name type="scientific">Enterococcus pallens ATCC BAA-351</name>
    <dbReference type="NCBI Taxonomy" id="1158607"/>
    <lineage>
        <taxon>Bacteria</taxon>
        <taxon>Bacillati</taxon>
        <taxon>Bacillota</taxon>
        <taxon>Bacilli</taxon>
        <taxon>Lactobacillales</taxon>
        <taxon>Enterococcaceae</taxon>
        <taxon>Enterococcus</taxon>
    </lineage>
</organism>
<dbReference type="Proteomes" id="UP000013782">
    <property type="component" value="Unassembled WGS sequence"/>
</dbReference>
<dbReference type="Gene3D" id="3.20.20.150">
    <property type="entry name" value="Divalent-metal-dependent TIM barrel enzymes"/>
    <property type="match status" value="1"/>
</dbReference>
<dbReference type="STRING" id="160454.RV10_GL002178"/>
<dbReference type="eggNOG" id="COG1082">
    <property type="taxonomic scope" value="Bacteria"/>
</dbReference>
<proteinExistence type="predicted"/>
<gene>
    <name evidence="2" type="ORF">UAU_00168</name>
</gene>
<dbReference type="EMBL" id="AJAQ01000001">
    <property type="protein sequence ID" value="EOH97500.1"/>
    <property type="molecule type" value="Genomic_DNA"/>
</dbReference>
<protein>
    <recommendedName>
        <fullName evidence="1">Xylose isomerase-like TIM barrel domain-containing protein</fullName>
    </recommendedName>
</protein>
<keyword evidence="3" id="KW-1185">Reference proteome</keyword>
<sequence>MQRFAPMNHCYQQYQLETFLKEISEIGYQTIDLWACPTHFFIDSYSHTDTLTFQQLLKKFSLSVSCLSPRQSCPQPFHLAAKGTEAIRQTKNYFRHVVYSAHELECPRIMITSGWAFHDEDPAAAWLRSVEMAHWLSRFAKSYGIKVAMEPLTPQSTKLVNSLERMKRYLTEVDEENLKVIIDTGTISRQGECIADYFQIFGSCIDYCHLTNYQKGQFAHVAWQTGELKLQQVLEEFQQQGYQGEFCLEFTHSSYRENPRKIYQATYDQLKLLEEQL</sequence>
<dbReference type="Pfam" id="PF01261">
    <property type="entry name" value="AP_endonuc_2"/>
    <property type="match status" value="1"/>
</dbReference>
<comment type="caution">
    <text evidence="2">The sequence shown here is derived from an EMBL/GenBank/DDBJ whole genome shotgun (WGS) entry which is preliminary data.</text>
</comment>
<dbReference type="OrthoDB" id="9814946at2"/>
<evidence type="ECO:0000313" key="3">
    <source>
        <dbReference type="Proteomes" id="UP000013782"/>
    </source>
</evidence>
<feature type="domain" description="Xylose isomerase-like TIM barrel" evidence="1">
    <location>
        <begin position="21"/>
        <end position="267"/>
    </location>
</feature>
<reference evidence="2 3" key="1">
    <citation type="submission" date="2013-02" db="EMBL/GenBank/DDBJ databases">
        <title>The Genome Sequence of Enterococcus pallens BAA-351.</title>
        <authorList>
            <consortium name="The Broad Institute Genome Sequencing Platform"/>
            <consortium name="The Broad Institute Genome Sequencing Center for Infectious Disease"/>
            <person name="Earl A.M."/>
            <person name="Gilmore M.S."/>
            <person name="Lebreton F."/>
            <person name="Walker B."/>
            <person name="Young S.K."/>
            <person name="Zeng Q."/>
            <person name="Gargeya S."/>
            <person name="Fitzgerald M."/>
            <person name="Haas B."/>
            <person name="Abouelleil A."/>
            <person name="Alvarado L."/>
            <person name="Arachchi H.M."/>
            <person name="Berlin A.M."/>
            <person name="Chapman S.B."/>
            <person name="Dewar J."/>
            <person name="Goldberg J."/>
            <person name="Griggs A."/>
            <person name="Gujja S."/>
            <person name="Hansen M."/>
            <person name="Howarth C."/>
            <person name="Imamovic A."/>
            <person name="Larimer J."/>
            <person name="McCowan C."/>
            <person name="Murphy C."/>
            <person name="Neiman D."/>
            <person name="Pearson M."/>
            <person name="Priest M."/>
            <person name="Roberts A."/>
            <person name="Saif S."/>
            <person name="Shea T."/>
            <person name="Sisk P."/>
            <person name="Sykes S."/>
            <person name="Wortman J."/>
            <person name="Nusbaum C."/>
            <person name="Birren B."/>
        </authorList>
    </citation>
    <scope>NUCLEOTIDE SEQUENCE [LARGE SCALE GENOMIC DNA]</scope>
    <source>
        <strain evidence="2 3">ATCC BAA-351</strain>
    </source>
</reference>
<dbReference type="RefSeq" id="WP_010755233.1">
    <property type="nucleotide sequence ID" value="NZ_ASWD01000002.1"/>
</dbReference>
<dbReference type="PATRIC" id="fig|1158607.3.peg.168"/>
<dbReference type="HOGENOM" id="CLU_050006_5_1_9"/>
<accession>R2SQJ4</accession>
<dbReference type="InterPro" id="IPR013022">
    <property type="entry name" value="Xyl_isomerase-like_TIM-brl"/>
</dbReference>
<dbReference type="PANTHER" id="PTHR12110">
    <property type="entry name" value="HYDROXYPYRUVATE ISOMERASE"/>
    <property type="match status" value="1"/>
</dbReference>
<dbReference type="InterPro" id="IPR036237">
    <property type="entry name" value="Xyl_isomerase-like_sf"/>
</dbReference>
<dbReference type="SUPFAM" id="SSF51658">
    <property type="entry name" value="Xylose isomerase-like"/>
    <property type="match status" value="1"/>
</dbReference>